<keyword evidence="2" id="KW-0723">Serine/threonine-protein kinase</keyword>
<evidence type="ECO:0000256" key="3">
    <source>
        <dbReference type="ARBA" id="ARBA00022679"/>
    </source>
</evidence>
<evidence type="ECO:0000256" key="9">
    <source>
        <dbReference type="SAM" id="MobiDB-lite"/>
    </source>
</evidence>
<dbReference type="EMBL" id="JAUIZM010000004">
    <property type="protein sequence ID" value="KAK1390984.1"/>
    <property type="molecule type" value="Genomic_DNA"/>
</dbReference>
<comment type="catalytic activity">
    <reaction evidence="7">
        <text>L-threonyl-[protein] + ATP = O-phospho-L-threonyl-[protein] + ADP + H(+)</text>
        <dbReference type="Rhea" id="RHEA:46608"/>
        <dbReference type="Rhea" id="RHEA-COMP:11060"/>
        <dbReference type="Rhea" id="RHEA-COMP:11605"/>
        <dbReference type="ChEBI" id="CHEBI:15378"/>
        <dbReference type="ChEBI" id="CHEBI:30013"/>
        <dbReference type="ChEBI" id="CHEBI:30616"/>
        <dbReference type="ChEBI" id="CHEBI:61977"/>
        <dbReference type="ChEBI" id="CHEBI:456216"/>
        <dbReference type="EC" id="2.7.11.1"/>
    </reaction>
</comment>
<evidence type="ECO:0000256" key="7">
    <source>
        <dbReference type="ARBA" id="ARBA00047899"/>
    </source>
</evidence>
<accession>A0AAD8IRU0</accession>
<dbReference type="GO" id="GO:0004674">
    <property type="term" value="F:protein serine/threonine kinase activity"/>
    <property type="evidence" value="ECO:0007669"/>
    <property type="project" value="UniProtKB-KW"/>
</dbReference>
<reference evidence="10" key="1">
    <citation type="submission" date="2023-02" db="EMBL/GenBank/DDBJ databases">
        <title>Genome of toxic invasive species Heracleum sosnowskyi carries increased number of genes despite the absence of recent whole-genome duplications.</title>
        <authorList>
            <person name="Schelkunov M."/>
            <person name="Shtratnikova V."/>
            <person name="Makarenko M."/>
            <person name="Klepikova A."/>
            <person name="Omelchenko D."/>
            <person name="Novikova G."/>
            <person name="Obukhova E."/>
            <person name="Bogdanov V."/>
            <person name="Penin A."/>
            <person name="Logacheva M."/>
        </authorList>
    </citation>
    <scope>NUCLEOTIDE SEQUENCE</scope>
    <source>
        <strain evidence="10">Hsosn_3</strain>
        <tissue evidence="10">Leaf</tissue>
    </source>
</reference>
<evidence type="ECO:0000256" key="4">
    <source>
        <dbReference type="ARBA" id="ARBA00022741"/>
    </source>
</evidence>
<organism evidence="10 11">
    <name type="scientific">Heracleum sosnowskyi</name>
    <dbReference type="NCBI Taxonomy" id="360622"/>
    <lineage>
        <taxon>Eukaryota</taxon>
        <taxon>Viridiplantae</taxon>
        <taxon>Streptophyta</taxon>
        <taxon>Embryophyta</taxon>
        <taxon>Tracheophyta</taxon>
        <taxon>Spermatophyta</taxon>
        <taxon>Magnoliopsida</taxon>
        <taxon>eudicotyledons</taxon>
        <taxon>Gunneridae</taxon>
        <taxon>Pentapetalae</taxon>
        <taxon>asterids</taxon>
        <taxon>campanulids</taxon>
        <taxon>Apiales</taxon>
        <taxon>Apiaceae</taxon>
        <taxon>Apioideae</taxon>
        <taxon>apioid superclade</taxon>
        <taxon>Tordylieae</taxon>
        <taxon>Tordyliinae</taxon>
        <taxon>Heracleum</taxon>
    </lineage>
</organism>
<dbReference type="SUPFAM" id="SSF56112">
    <property type="entry name" value="Protein kinase-like (PK-like)"/>
    <property type="match status" value="1"/>
</dbReference>
<protein>
    <recommendedName>
        <fullName evidence="1">non-specific serine/threonine protein kinase</fullName>
        <ecNumber evidence="1">2.7.11.1</ecNumber>
    </recommendedName>
</protein>
<dbReference type="PANTHER" id="PTHR45637">
    <property type="entry name" value="FLIPPASE KINASE 1-RELATED"/>
    <property type="match status" value="1"/>
</dbReference>
<feature type="compositionally biased region" description="Polar residues" evidence="9">
    <location>
        <begin position="271"/>
        <end position="281"/>
    </location>
</feature>
<feature type="region of interest" description="Disordered" evidence="9">
    <location>
        <begin position="271"/>
        <end position="301"/>
    </location>
</feature>
<proteinExistence type="predicted"/>
<keyword evidence="3" id="KW-0808">Transferase</keyword>
<evidence type="ECO:0000256" key="2">
    <source>
        <dbReference type="ARBA" id="ARBA00022527"/>
    </source>
</evidence>
<keyword evidence="11" id="KW-1185">Reference proteome</keyword>
<feature type="compositionally biased region" description="Basic residues" evidence="9">
    <location>
        <begin position="133"/>
        <end position="144"/>
    </location>
</feature>
<name>A0AAD8IRU0_9APIA</name>
<evidence type="ECO:0000313" key="11">
    <source>
        <dbReference type="Proteomes" id="UP001237642"/>
    </source>
</evidence>
<evidence type="ECO:0000256" key="1">
    <source>
        <dbReference type="ARBA" id="ARBA00012513"/>
    </source>
</evidence>
<keyword evidence="6" id="KW-0067">ATP-binding</keyword>
<evidence type="ECO:0000256" key="8">
    <source>
        <dbReference type="ARBA" id="ARBA00048679"/>
    </source>
</evidence>
<keyword evidence="4" id="KW-0547">Nucleotide-binding</keyword>
<dbReference type="Proteomes" id="UP001237642">
    <property type="component" value="Unassembled WGS sequence"/>
</dbReference>
<reference evidence="10" key="2">
    <citation type="submission" date="2023-05" db="EMBL/GenBank/DDBJ databases">
        <authorList>
            <person name="Schelkunov M.I."/>
        </authorList>
    </citation>
    <scope>NUCLEOTIDE SEQUENCE</scope>
    <source>
        <strain evidence="10">Hsosn_3</strain>
        <tissue evidence="10">Leaf</tissue>
    </source>
</reference>
<dbReference type="GO" id="GO:0005524">
    <property type="term" value="F:ATP binding"/>
    <property type="evidence" value="ECO:0007669"/>
    <property type="project" value="UniProtKB-KW"/>
</dbReference>
<dbReference type="InterPro" id="IPR011009">
    <property type="entry name" value="Kinase-like_dom_sf"/>
</dbReference>
<comment type="caution">
    <text evidence="10">The sequence shown here is derived from an EMBL/GenBank/DDBJ whole genome shotgun (WGS) entry which is preliminary data.</text>
</comment>
<dbReference type="Gene3D" id="1.10.510.10">
    <property type="entry name" value="Transferase(Phosphotransferase) domain 1"/>
    <property type="match status" value="1"/>
</dbReference>
<keyword evidence="5" id="KW-0418">Kinase</keyword>
<comment type="catalytic activity">
    <reaction evidence="8">
        <text>L-seryl-[protein] + ATP = O-phospho-L-seryl-[protein] + ADP + H(+)</text>
        <dbReference type="Rhea" id="RHEA:17989"/>
        <dbReference type="Rhea" id="RHEA-COMP:9863"/>
        <dbReference type="Rhea" id="RHEA-COMP:11604"/>
        <dbReference type="ChEBI" id="CHEBI:15378"/>
        <dbReference type="ChEBI" id="CHEBI:29999"/>
        <dbReference type="ChEBI" id="CHEBI:30616"/>
        <dbReference type="ChEBI" id="CHEBI:83421"/>
        <dbReference type="ChEBI" id="CHEBI:456216"/>
        <dbReference type="EC" id="2.7.11.1"/>
    </reaction>
</comment>
<evidence type="ECO:0000256" key="5">
    <source>
        <dbReference type="ARBA" id="ARBA00022777"/>
    </source>
</evidence>
<evidence type="ECO:0000256" key="6">
    <source>
        <dbReference type="ARBA" id="ARBA00022840"/>
    </source>
</evidence>
<feature type="region of interest" description="Disordered" evidence="9">
    <location>
        <begin position="131"/>
        <end position="187"/>
    </location>
</feature>
<sequence length="301" mass="33289">MRQGYFNMQPIHCQDGALDQFMAPVTSCGVCDKRLIACTRGDPDNLRFLYSTAPGGGFEVLNPQVLGQPLKFPDSPSVSFAARDLIRGLLVKEPQHRLAYRRGATEIKQHPFFQSAFGHYLSRCINNPEAVKPKPRAGNLKKKHDNTENKESNSNVNANKGTELHTDTSEGNTEDAGHDKGDSNCVPVEGNVTEQVIAENVIAECNDDFVQNMALVPYIIGDFLGCDVVMDEDQILGELNRELNNDDGLEDFDCVPVGSPTSNTRENAMQVESSMGNNQVDHQVADRPVHNKRKPPRYDTC</sequence>
<gene>
    <name evidence="10" type="ORF">POM88_019162</name>
</gene>
<evidence type="ECO:0000313" key="10">
    <source>
        <dbReference type="EMBL" id="KAK1390984.1"/>
    </source>
</evidence>
<dbReference type="AlphaFoldDB" id="A0AAD8IRU0"/>
<dbReference type="EC" id="2.7.11.1" evidence="1"/>